<evidence type="ECO:0000313" key="14">
    <source>
        <dbReference type="Proteomes" id="UP000800235"/>
    </source>
</evidence>
<evidence type="ECO:0000256" key="7">
    <source>
        <dbReference type="ARBA" id="ARBA00022989"/>
    </source>
</evidence>
<dbReference type="GO" id="GO:0000022">
    <property type="term" value="P:mitotic spindle elongation"/>
    <property type="evidence" value="ECO:0007669"/>
    <property type="project" value="TreeGrafter"/>
</dbReference>
<evidence type="ECO:0000256" key="9">
    <source>
        <dbReference type="ARBA" id="ARBA00023136"/>
    </source>
</evidence>
<feature type="region of interest" description="Disordered" evidence="10">
    <location>
        <begin position="1"/>
        <end position="50"/>
    </location>
</feature>
<evidence type="ECO:0000256" key="5">
    <source>
        <dbReference type="ARBA" id="ARBA00020673"/>
    </source>
</evidence>
<dbReference type="AlphaFoldDB" id="A0A9P4P1D7"/>
<dbReference type="PANTHER" id="PTHR47549">
    <property type="entry name" value="GOLGI APPARATUS MEMBRANE PROTEIN TVP38-RELATED"/>
    <property type="match status" value="1"/>
</dbReference>
<reference evidence="13" key="1">
    <citation type="journal article" date="2020" name="Stud. Mycol.">
        <title>101 Dothideomycetes genomes: a test case for predicting lifestyles and emergence of pathogens.</title>
        <authorList>
            <person name="Haridas S."/>
            <person name="Albert R."/>
            <person name="Binder M."/>
            <person name="Bloem J."/>
            <person name="Labutti K."/>
            <person name="Salamov A."/>
            <person name="Andreopoulos B."/>
            <person name="Baker S."/>
            <person name="Barry K."/>
            <person name="Bills G."/>
            <person name="Bluhm B."/>
            <person name="Cannon C."/>
            <person name="Castanera R."/>
            <person name="Culley D."/>
            <person name="Daum C."/>
            <person name="Ezra D."/>
            <person name="Gonzalez J."/>
            <person name="Henrissat B."/>
            <person name="Kuo A."/>
            <person name="Liang C."/>
            <person name="Lipzen A."/>
            <person name="Lutzoni F."/>
            <person name="Magnuson J."/>
            <person name="Mondo S."/>
            <person name="Nolan M."/>
            <person name="Ohm R."/>
            <person name="Pangilinan J."/>
            <person name="Park H.-J."/>
            <person name="Ramirez L."/>
            <person name="Alfaro M."/>
            <person name="Sun H."/>
            <person name="Tritt A."/>
            <person name="Yoshinaga Y."/>
            <person name="Zwiers L.-H."/>
            <person name="Turgeon B."/>
            <person name="Goodwin S."/>
            <person name="Spatafora J."/>
            <person name="Crous P."/>
            <person name="Grigoriev I."/>
        </authorList>
    </citation>
    <scope>NUCLEOTIDE SEQUENCE</scope>
    <source>
        <strain evidence="13">CBS 130266</strain>
    </source>
</reference>
<dbReference type="EMBL" id="MU007010">
    <property type="protein sequence ID" value="KAF2436435.1"/>
    <property type="molecule type" value="Genomic_DNA"/>
</dbReference>
<feature type="transmembrane region" description="Helical" evidence="11">
    <location>
        <begin position="271"/>
        <end position="292"/>
    </location>
</feature>
<feature type="compositionally biased region" description="Basic and acidic residues" evidence="10">
    <location>
        <begin position="303"/>
        <end position="322"/>
    </location>
</feature>
<dbReference type="GO" id="GO:0000139">
    <property type="term" value="C:Golgi membrane"/>
    <property type="evidence" value="ECO:0007669"/>
    <property type="project" value="UniProtKB-SubCell"/>
</dbReference>
<sequence length="359" mass="40679">MDHSEARDALAFPSEEPPRPPRESSPFWSRPTTYRRSASLTSSQRPPPRTFAGRMRRKYTDFNKQALKQYNKLSPVQRVLFVVIGLSTFVLSILFLVYNERIFSWLAPWAKKWRDIPAGWLILWIMTFIVSFPPLIGYSSCVTIAGFVYGFPHGWFIVASATIIGSTCSFLLSRHLLQNFVSRLIKNDSRFAALALVIKHDGLKLLIMIRLCPLPYSLSNGALSTIPTVNWAQFMLATALVSPKLLLHVFVGSKLGDLAEKGKEMDARTKAISYISIGIGLVAGAATGWIIYRQTKQRAAELEEQERQHVRTNSRDTIRSDYSDDPGALEAAEQLREDEDDISLRDGWDDDYDDDDERK</sequence>
<comment type="caution">
    <text evidence="13">The sequence shown here is derived from an EMBL/GenBank/DDBJ whole genome shotgun (WGS) entry which is preliminary data.</text>
</comment>
<organism evidence="13 14">
    <name type="scientific">Tothia fuscella</name>
    <dbReference type="NCBI Taxonomy" id="1048955"/>
    <lineage>
        <taxon>Eukaryota</taxon>
        <taxon>Fungi</taxon>
        <taxon>Dikarya</taxon>
        <taxon>Ascomycota</taxon>
        <taxon>Pezizomycotina</taxon>
        <taxon>Dothideomycetes</taxon>
        <taxon>Pleosporomycetidae</taxon>
        <taxon>Venturiales</taxon>
        <taxon>Cylindrosympodiaceae</taxon>
        <taxon>Tothia</taxon>
    </lineage>
</organism>
<dbReference type="PANTHER" id="PTHR47549:SF1">
    <property type="entry name" value="GOLGI APPARATUS MEMBRANE PROTEIN TVP38"/>
    <property type="match status" value="1"/>
</dbReference>
<protein>
    <recommendedName>
        <fullName evidence="4">Golgi apparatus membrane protein TVP38</fullName>
    </recommendedName>
    <alternativeName>
        <fullName evidence="5">Golgi apparatus membrane protein tvp38</fullName>
    </alternativeName>
</protein>
<keyword evidence="6 11" id="KW-0812">Transmembrane</keyword>
<proteinExistence type="inferred from homology"/>
<gene>
    <name evidence="13" type="ORF">EJ08DRAFT_146389</name>
</gene>
<name>A0A9P4P1D7_9PEZI</name>
<keyword evidence="7 11" id="KW-1133">Transmembrane helix</keyword>
<feature type="domain" description="VTT" evidence="12">
    <location>
        <begin position="140"/>
        <end position="253"/>
    </location>
</feature>
<evidence type="ECO:0000256" key="11">
    <source>
        <dbReference type="SAM" id="Phobius"/>
    </source>
</evidence>
<evidence type="ECO:0000256" key="2">
    <source>
        <dbReference type="ARBA" id="ARBA00004653"/>
    </source>
</evidence>
<feature type="region of interest" description="Disordered" evidence="10">
    <location>
        <begin position="303"/>
        <end position="359"/>
    </location>
</feature>
<comment type="function">
    <text evidence="1">Golgi membrane protein involved in vesicular trafficking and spindle migration.</text>
</comment>
<feature type="transmembrane region" description="Helical" evidence="11">
    <location>
        <begin position="79"/>
        <end position="98"/>
    </location>
</feature>
<feature type="compositionally biased region" description="Polar residues" evidence="10">
    <location>
        <begin position="32"/>
        <end position="44"/>
    </location>
</feature>
<feature type="transmembrane region" description="Helical" evidence="11">
    <location>
        <begin position="119"/>
        <end position="148"/>
    </location>
</feature>
<feature type="transmembrane region" description="Helical" evidence="11">
    <location>
        <begin position="154"/>
        <end position="172"/>
    </location>
</feature>
<feature type="compositionally biased region" description="Acidic residues" evidence="10">
    <location>
        <begin position="348"/>
        <end position="359"/>
    </location>
</feature>
<evidence type="ECO:0000256" key="10">
    <source>
        <dbReference type="SAM" id="MobiDB-lite"/>
    </source>
</evidence>
<dbReference type="GO" id="GO:0016192">
    <property type="term" value="P:vesicle-mediated transport"/>
    <property type="evidence" value="ECO:0007669"/>
    <property type="project" value="TreeGrafter"/>
</dbReference>
<evidence type="ECO:0000259" key="12">
    <source>
        <dbReference type="Pfam" id="PF09335"/>
    </source>
</evidence>
<dbReference type="Pfam" id="PF09335">
    <property type="entry name" value="VTT_dom"/>
    <property type="match status" value="1"/>
</dbReference>
<evidence type="ECO:0000256" key="4">
    <source>
        <dbReference type="ARBA" id="ARBA00013533"/>
    </source>
</evidence>
<evidence type="ECO:0000256" key="1">
    <source>
        <dbReference type="ARBA" id="ARBA00002978"/>
    </source>
</evidence>
<feature type="transmembrane region" description="Helical" evidence="11">
    <location>
        <begin position="231"/>
        <end position="251"/>
    </location>
</feature>
<dbReference type="InterPro" id="IPR032816">
    <property type="entry name" value="VTT_dom"/>
</dbReference>
<keyword evidence="8" id="KW-0333">Golgi apparatus</keyword>
<dbReference type="InterPro" id="IPR051076">
    <property type="entry name" value="Golgi_membrane_TVP38/TMEM64"/>
</dbReference>
<evidence type="ECO:0000313" key="13">
    <source>
        <dbReference type="EMBL" id="KAF2436435.1"/>
    </source>
</evidence>
<evidence type="ECO:0000256" key="8">
    <source>
        <dbReference type="ARBA" id="ARBA00023034"/>
    </source>
</evidence>
<dbReference type="OrthoDB" id="166803at2759"/>
<dbReference type="Proteomes" id="UP000800235">
    <property type="component" value="Unassembled WGS sequence"/>
</dbReference>
<keyword evidence="14" id="KW-1185">Reference proteome</keyword>
<keyword evidence="9 11" id="KW-0472">Membrane</keyword>
<evidence type="ECO:0000256" key="6">
    <source>
        <dbReference type="ARBA" id="ARBA00022692"/>
    </source>
</evidence>
<comment type="similarity">
    <text evidence="3">Belongs to the TVP38/TMEM64 family.</text>
</comment>
<comment type="subcellular location">
    <subcellularLocation>
        <location evidence="2">Golgi apparatus membrane</location>
        <topology evidence="2">Multi-pass membrane protein</topology>
    </subcellularLocation>
</comment>
<evidence type="ECO:0000256" key="3">
    <source>
        <dbReference type="ARBA" id="ARBA00008640"/>
    </source>
</evidence>
<accession>A0A9P4P1D7</accession>